<sequence length="60" mass="6813">MQTSAVDDYHLAENLEIDCLSEARRWVDMNARAGDEAIFAQVIRIGFQSSKYLEAHDVVL</sequence>
<gene>
    <name evidence="1" type="ORF">AGABI1DRAFT_88003</name>
</gene>
<name>K5WIS7_AGABU</name>
<evidence type="ECO:0000313" key="2">
    <source>
        <dbReference type="Proteomes" id="UP000008493"/>
    </source>
</evidence>
<dbReference type="AlphaFoldDB" id="K5WIS7"/>
<keyword evidence="2" id="KW-1185">Reference proteome</keyword>
<protein>
    <submittedName>
        <fullName evidence="1">Uncharacterized protein</fullName>
    </submittedName>
</protein>
<dbReference type="RefSeq" id="XP_007334207.1">
    <property type="nucleotide sequence ID" value="XM_007334145.1"/>
</dbReference>
<dbReference type="HOGENOM" id="CLU_2984368_0_0_1"/>
<dbReference type="OMA" id="SEARWWV"/>
<dbReference type="GeneID" id="18832256"/>
<reference evidence="2" key="1">
    <citation type="journal article" date="2012" name="Proc. Natl. Acad. Sci. U.S.A.">
        <title>Genome sequence of the button mushroom Agaricus bisporus reveals mechanisms governing adaptation to a humic-rich ecological niche.</title>
        <authorList>
            <person name="Morin E."/>
            <person name="Kohler A."/>
            <person name="Baker A.R."/>
            <person name="Foulongne-Oriol M."/>
            <person name="Lombard V."/>
            <person name="Nagy L.G."/>
            <person name="Ohm R.A."/>
            <person name="Patyshakuliyeva A."/>
            <person name="Brun A."/>
            <person name="Aerts A.L."/>
            <person name="Bailey A.M."/>
            <person name="Billette C."/>
            <person name="Coutinho P.M."/>
            <person name="Deakin G."/>
            <person name="Doddapaneni H."/>
            <person name="Floudas D."/>
            <person name="Grimwood J."/>
            <person name="Hilden K."/>
            <person name="Kuees U."/>
            <person name="LaButti K.M."/>
            <person name="Lapidus A."/>
            <person name="Lindquist E.A."/>
            <person name="Lucas S.M."/>
            <person name="Murat C."/>
            <person name="Riley R.W."/>
            <person name="Salamov A.A."/>
            <person name="Schmutz J."/>
            <person name="Subramanian V."/>
            <person name="Woesten H.A.B."/>
            <person name="Xu J."/>
            <person name="Eastwood D.C."/>
            <person name="Foster G.D."/>
            <person name="Sonnenberg A.S."/>
            <person name="Cullen D."/>
            <person name="de Vries R.P."/>
            <person name="Lundell T."/>
            <person name="Hibbett D.S."/>
            <person name="Henrissat B."/>
            <person name="Burton K.S."/>
            <person name="Kerrigan R.W."/>
            <person name="Challen M.P."/>
            <person name="Grigoriev I.V."/>
            <person name="Martin F."/>
        </authorList>
    </citation>
    <scope>NUCLEOTIDE SEQUENCE [LARGE SCALE GENOMIC DNA]</scope>
    <source>
        <strain evidence="2">JB137-S8 / ATCC MYA-4627 / FGSC 10392</strain>
    </source>
</reference>
<feature type="non-terminal residue" evidence="1">
    <location>
        <position position="60"/>
    </location>
</feature>
<dbReference type="KEGG" id="abp:AGABI1DRAFT88003"/>
<dbReference type="InParanoid" id="K5WIS7"/>
<dbReference type="Proteomes" id="UP000008493">
    <property type="component" value="Unassembled WGS sequence"/>
</dbReference>
<dbReference type="EMBL" id="JH971418">
    <property type="protein sequence ID" value="EKM75166.1"/>
    <property type="molecule type" value="Genomic_DNA"/>
</dbReference>
<accession>K5WIS7</accession>
<proteinExistence type="predicted"/>
<evidence type="ECO:0000313" key="1">
    <source>
        <dbReference type="EMBL" id="EKM75166.1"/>
    </source>
</evidence>
<organism evidence="1 2">
    <name type="scientific">Agaricus bisporus var. burnettii (strain JB137-S8 / ATCC MYA-4627 / FGSC 10392)</name>
    <name type="common">White button mushroom</name>
    <dbReference type="NCBI Taxonomy" id="597362"/>
    <lineage>
        <taxon>Eukaryota</taxon>
        <taxon>Fungi</taxon>
        <taxon>Dikarya</taxon>
        <taxon>Basidiomycota</taxon>
        <taxon>Agaricomycotina</taxon>
        <taxon>Agaricomycetes</taxon>
        <taxon>Agaricomycetidae</taxon>
        <taxon>Agaricales</taxon>
        <taxon>Agaricineae</taxon>
        <taxon>Agaricaceae</taxon>
        <taxon>Agaricus</taxon>
    </lineage>
</organism>